<dbReference type="InterPro" id="IPR011006">
    <property type="entry name" value="CheY-like_superfamily"/>
</dbReference>
<dbReference type="Pfam" id="PF00072">
    <property type="entry name" value="Response_reg"/>
    <property type="match status" value="1"/>
</dbReference>
<comment type="caution">
    <text evidence="4">The sequence shown here is derived from an EMBL/GenBank/DDBJ whole genome shotgun (WGS) entry which is preliminary data.</text>
</comment>
<dbReference type="RefSeq" id="WP_004573227.1">
    <property type="nucleotide sequence ID" value="NZ_AFGF01000056.1"/>
</dbReference>
<evidence type="ECO:0000259" key="2">
    <source>
        <dbReference type="PROSITE" id="PS50110"/>
    </source>
</evidence>
<dbReference type="GO" id="GO:0000156">
    <property type="term" value="F:phosphorelay response regulator activity"/>
    <property type="evidence" value="ECO:0007669"/>
    <property type="project" value="InterPro"/>
</dbReference>
<dbReference type="STRING" id="1009370.ALO_08188"/>
<dbReference type="PANTHER" id="PTHR37299:SF1">
    <property type="entry name" value="STAGE 0 SPORULATION PROTEIN A HOMOLOG"/>
    <property type="match status" value="1"/>
</dbReference>
<dbReference type="Proteomes" id="UP000003240">
    <property type="component" value="Unassembled WGS sequence"/>
</dbReference>
<dbReference type="InterPro" id="IPR046947">
    <property type="entry name" value="LytR-like"/>
</dbReference>
<dbReference type="SUPFAM" id="SSF52172">
    <property type="entry name" value="CheY-like"/>
    <property type="match status" value="1"/>
</dbReference>
<organism evidence="4 5">
    <name type="scientific">Acetonema longum DSM 6540</name>
    <dbReference type="NCBI Taxonomy" id="1009370"/>
    <lineage>
        <taxon>Bacteria</taxon>
        <taxon>Bacillati</taxon>
        <taxon>Bacillota</taxon>
        <taxon>Negativicutes</taxon>
        <taxon>Acetonemataceae</taxon>
        <taxon>Acetonema</taxon>
    </lineage>
</organism>
<feature type="domain" description="Response regulatory" evidence="2">
    <location>
        <begin position="8"/>
        <end position="122"/>
    </location>
</feature>
<dbReference type="Gene3D" id="2.20.25.10">
    <property type="match status" value="1"/>
</dbReference>
<name>F7NHU0_9FIRM</name>
<evidence type="ECO:0000313" key="5">
    <source>
        <dbReference type="Proteomes" id="UP000003240"/>
    </source>
</evidence>
<feature type="modified residue" description="4-aspartylphosphate" evidence="1">
    <location>
        <position position="59"/>
    </location>
</feature>
<dbReference type="SMART" id="SM00448">
    <property type="entry name" value="REC"/>
    <property type="match status" value="1"/>
</dbReference>
<dbReference type="PANTHER" id="PTHR37299">
    <property type="entry name" value="TRANSCRIPTIONAL REGULATOR-RELATED"/>
    <property type="match status" value="1"/>
</dbReference>
<dbReference type="InterPro" id="IPR007492">
    <property type="entry name" value="LytTR_DNA-bd_dom"/>
</dbReference>
<dbReference type="InterPro" id="IPR001789">
    <property type="entry name" value="Sig_transdc_resp-reg_receiver"/>
</dbReference>
<evidence type="ECO:0000313" key="4">
    <source>
        <dbReference type="EMBL" id="EGO64465.1"/>
    </source>
</evidence>
<evidence type="ECO:0000256" key="1">
    <source>
        <dbReference type="PROSITE-ProRule" id="PRU00169"/>
    </source>
</evidence>
<dbReference type="GO" id="GO:0003677">
    <property type="term" value="F:DNA binding"/>
    <property type="evidence" value="ECO:0007669"/>
    <property type="project" value="InterPro"/>
</dbReference>
<dbReference type="Gene3D" id="3.40.50.2300">
    <property type="match status" value="1"/>
</dbReference>
<keyword evidence="1" id="KW-0597">Phosphoprotein</keyword>
<accession>F7NHU0</accession>
<dbReference type="eggNOG" id="COG3279">
    <property type="taxonomic scope" value="Bacteria"/>
</dbReference>
<dbReference type="EMBL" id="AFGF01000056">
    <property type="protein sequence ID" value="EGO64465.1"/>
    <property type="molecule type" value="Genomic_DNA"/>
</dbReference>
<dbReference type="SMART" id="SM00850">
    <property type="entry name" value="LytTR"/>
    <property type="match status" value="1"/>
</dbReference>
<sequence length="257" mass="29347">MTFIKTCRALIVDDELPARDELRFLLSPYADIEIVGEADSSVAALELAAELRPQLMFLDIQMRGMDGYETAKELRRLAPNMLVVFATAYDEYAVKAFELDAVDYLLKPFEPGRLAHTVDRIRHIAREQTWQSAAEKVDALLQAKPRLRKLPVYKQGKIVLLDFQDIVFAQSAGDTLEIVTEATTYTISNTLADLEDRLRGEPFLRIHKSYIVNLEKISEIIPWFKGTYWLKMSNLEKSQIPVSRKLVKTLKEVLGMP</sequence>
<feature type="domain" description="HTH LytTR-type" evidence="3">
    <location>
        <begin position="150"/>
        <end position="256"/>
    </location>
</feature>
<keyword evidence="5" id="KW-1185">Reference proteome</keyword>
<dbReference type="PROSITE" id="PS50110">
    <property type="entry name" value="RESPONSE_REGULATORY"/>
    <property type="match status" value="1"/>
</dbReference>
<proteinExistence type="predicted"/>
<evidence type="ECO:0000259" key="3">
    <source>
        <dbReference type="PROSITE" id="PS50930"/>
    </source>
</evidence>
<gene>
    <name evidence="4" type="ORF">ALO_08188</name>
</gene>
<reference evidence="4 5" key="1">
    <citation type="journal article" date="2011" name="EMBO J.">
        <title>Structural diversity of bacterial flagellar motors.</title>
        <authorList>
            <person name="Chen S."/>
            <person name="Beeby M."/>
            <person name="Murphy G.E."/>
            <person name="Leadbetter J.R."/>
            <person name="Hendrixson D.R."/>
            <person name="Briegel A."/>
            <person name="Li Z."/>
            <person name="Shi J."/>
            <person name="Tocheva E.I."/>
            <person name="Muller A."/>
            <person name="Dobro M.J."/>
            <person name="Jensen G.J."/>
        </authorList>
    </citation>
    <scope>NUCLEOTIDE SEQUENCE [LARGE SCALE GENOMIC DNA]</scope>
    <source>
        <strain evidence="4 5">DSM 6540</strain>
    </source>
</reference>
<dbReference type="Pfam" id="PF04397">
    <property type="entry name" value="LytTR"/>
    <property type="match status" value="1"/>
</dbReference>
<dbReference type="PROSITE" id="PS50930">
    <property type="entry name" value="HTH_LYTTR"/>
    <property type="match status" value="1"/>
</dbReference>
<dbReference type="Gene3D" id="2.40.50.40">
    <property type="match status" value="1"/>
</dbReference>
<protein>
    <submittedName>
        <fullName evidence="4">LytR/AlgR family transcriptional regulator</fullName>
    </submittedName>
</protein>
<dbReference type="AlphaFoldDB" id="F7NHU0"/>